<evidence type="ECO:0000313" key="2">
    <source>
        <dbReference type="EMBL" id="KAF0308076.1"/>
    </source>
</evidence>
<dbReference type="Proteomes" id="UP000440578">
    <property type="component" value="Unassembled WGS sequence"/>
</dbReference>
<evidence type="ECO:0000313" key="3">
    <source>
        <dbReference type="Proteomes" id="UP000440578"/>
    </source>
</evidence>
<feature type="region of interest" description="Disordered" evidence="1">
    <location>
        <begin position="1"/>
        <end position="37"/>
    </location>
</feature>
<proteinExistence type="predicted"/>
<organism evidence="2 3">
    <name type="scientific">Amphibalanus amphitrite</name>
    <name type="common">Striped barnacle</name>
    <name type="synonym">Balanus amphitrite</name>
    <dbReference type="NCBI Taxonomy" id="1232801"/>
    <lineage>
        <taxon>Eukaryota</taxon>
        <taxon>Metazoa</taxon>
        <taxon>Ecdysozoa</taxon>
        <taxon>Arthropoda</taxon>
        <taxon>Crustacea</taxon>
        <taxon>Multicrustacea</taxon>
        <taxon>Cirripedia</taxon>
        <taxon>Thoracica</taxon>
        <taxon>Thoracicalcarea</taxon>
        <taxon>Balanomorpha</taxon>
        <taxon>Balanoidea</taxon>
        <taxon>Balanidae</taxon>
        <taxon>Amphibalaninae</taxon>
        <taxon>Amphibalanus</taxon>
    </lineage>
</organism>
<accession>A0A6A4WKY8</accession>
<dbReference type="AlphaFoldDB" id="A0A6A4WKY8"/>
<evidence type="ECO:0000256" key="1">
    <source>
        <dbReference type="SAM" id="MobiDB-lite"/>
    </source>
</evidence>
<comment type="caution">
    <text evidence="2">The sequence shown here is derived from an EMBL/GenBank/DDBJ whole genome shotgun (WGS) entry which is preliminary data.</text>
</comment>
<feature type="compositionally biased region" description="Gly residues" evidence="1">
    <location>
        <begin position="20"/>
        <end position="31"/>
    </location>
</feature>
<dbReference type="OrthoDB" id="899at2759"/>
<feature type="compositionally biased region" description="Low complexity" evidence="1">
    <location>
        <begin position="354"/>
        <end position="370"/>
    </location>
</feature>
<protein>
    <submittedName>
        <fullName evidence="2">Uncharacterized protein</fullName>
    </submittedName>
</protein>
<feature type="region of interest" description="Disordered" evidence="1">
    <location>
        <begin position="354"/>
        <end position="382"/>
    </location>
</feature>
<sequence length="382" mass="37975">MSDPLGEGPPSKRSKFGESYGCGLGDPGGNDMGLSSFDLELSLPDELMGGLESSGPVSAPAPAPAYSQYSGSPGVNGSLDSAAIHQMMANKQQLVLGGVAGLQSPPGAVVSKSPGLGPMSSMAQHVSMDGGLLGTMTSSMSRLSGSPLAAMSVTNSMSHSMGGGVSMSTSVPVSMDMPVSSMGMSVSSMGGPISSMGIPASSMGMSVSSMGLSVSSMGAPISSMSAPISSMGVNVSMGMPASSMGISPSSMGVSVSSMGVSASSMGGTLPSAAFSSPQLSGSLSSAPVGGGGGGGAPLRFGVAGGGQWLGRPMAQQFVNGPGAALTRTVPSLGGQLRNQAPLQQQQQQQLRQQLQQQQQQQQQRHMQLPQTSGIMQVRTPAH</sequence>
<keyword evidence="3" id="KW-1185">Reference proteome</keyword>
<name>A0A6A4WKY8_AMPAM</name>
<reference evidence="2 3" key="1">
    <citation type="submission" date="2019-07" db="EMBL/GenBank/DDBJ databases">
        <title>Draft genome assembly of a fouling barnacle, Amphibalanus amphitrite (Darwin, 1854): The first reference genome for Thecostraca.</title>
        <authorList>
            <person name="Kim W."/>
        </authorList>
    </citation>
    <scope>NUCLEOTIDE SEQUENCE [LARGE SCALE GENOMIC DNA]</scope>
    <source>
        <strain evidence="2">SNU_AA5</strain>
        <tissue evidence="2">Soma without cirri and trophi</tissue>
    </source>
</reference>
<gene>
    <name evidence="2" type="ORF">FJT64_020665</name>
</gene>
<dbReference type="EMBL" id="VIIS01000515">
    <property type="protein sequence ID" value="KAF0308076.1"/>
    <property type="molecule type" value="Genomic_DNA"/>
</dbReference>